<gene>
    <name evidence="1" type="ORF">J4G33_07585</name>
</gene>
<name>A0A939LPQ4_9CELL</name>
<dbReference type="RefSeq" id="WP_208055341.1">
    <property type="nucleotide sequence ID" value="NZ_JAGEMK010000003.1"/>
</dbReference>
<proteinExistence type="predicted"/>
<accession>A0A939LPQ4</accession>
<sequence length="307" mass="33979">MTRIALATCSALPDLDTGDVPLLEALRSRGATAEPAVWDDASIDWASYDLVVVRSTWDYAQRREEFLEWVARVEAVTRLANPISVIRWNTDKHYLRELEQAGVGVVPTMWLEPERNLTSRALHTRFPADGDFVIKPAVSAGSRDTGRYTAIDANSRGLAIQHARRLLREDRTVMVQRYLTSVDTHGERAHVFVAGEYSHSVVKEAMLDGPDVGVEGVYKEETMRSGSASASEIAVARTIIDTAARLLSVEADVADASTFLYARVDVVSNDEDEPVLMELELVEPSMFLELAEGALDRFADAIMARAR</sequence>
<organism evidence="1 2">
    <name type="scientific">Actinotalea soli</name>
    <dbReference type="NCBI Taxonomy" id="2819234"/>
    <lineage>
        <taxon>Bacteria</taxon>
        <taxon>Bacillati</taxon>
        <taxon>Actinomycetota</taxon>
        <taxon>Actinomycetes</taxon>
        <taxon>Micrococcales</taxon>
        <taxon>Cellulomonadaceae</taxon>
        <taxon>Actinotalea</taxon>
    </lineage>
</organism>
<reference evidence="1" key="1">
    <citation type="submission" date="2021-03" db="EMBL/GenBank/DDBJ databases">
        <title>Actinotalea soli sp. nov., isolated from soil.</title>
        <authorList>
            <person name="Ping W."/>
            <person name="Zhang J."/>
        </authorList>
    </citation>
    <scope>NUCLEOTIDE SEQUENCE</scope>
    <source>
        <strain evidence="1">BY-33</strain>
    </source>
</reference>
<dbReference type="Proteomes" id="UP000664209">
    <property type="component" value="Unassembled WGS sequence"/>
</dbReference>
<dbReference type="AlphaFoldDB" id="A0A939LPQ4"/>
<comment type="caution">
    <text evidence="1">The sequence shown here is derived from an EMBL/GenBank/DDBJ whole genome shotgun (WGS) entry which is preliminary data.</text>
</comment>
<keyword evidence="2" id="KW-1185">Reference proteome</keyword>
<dbReference type="InterPro" id="IPR053191">
    <property type="entry name" value="DcsG_Biosynth_Enzyme"/>
</dbReference>
<evidence type="ECO:0000313" key="1">
    <source>
        <dbReference type="EMBL" id="MBO1751663.1"/>
    </source>
</evidence>
<dbReference type="PANTHER" id="PTHR39217:SF1">
    <property type="entry name" value="GLUTATHIONE SYNTHETASE"/>
    <property type="match status" value="1"/>
</dbReference>
<protein>
    <recommendedName>
        <fullName evidence="3">ATP-grasp domain-containing protein</fullName>
    </recommendedName>
</protein>
<evidence type="ECO:0008006" key="3">
    <source>
        <dbReference type="Google" id="ProtNLM"/>
    </source>
</evidence>
<dbReference type="SUPFAM" id="SSF56059">
    <property type="entry name" value="Glutathione synthetase ATP-binding domain-like"/>
    <property type="match status" value="1"/>
</dbReference>
<dbReference type="PANTHER" id="PTHR39217">
    <property type="match status" value="1"/>
</dbReference>
<evidence type="ECO:0000313" key="2">
    <source>
        <dbReference type="Proteomes" id="UP000664209"/>
    </source>
</evidence>
<dbReference type="EMBL" id="JAGEMK010000003">
    <property type="protein sequence ID" value="MBO1751663.1"/>
    <property type="molecule type" value="Genomic_DNA"/>
</dbReference>